<evidence type="ECO:0000256" key="1">
    <source>
        <dbReference type="SAM" id="MobiDB-lite"/>
    </source>
</evidence>
<feature type="region of interest" description="Disordered" evidence="1">
    <location>
        <begin position="17"/>
        <end position="36"/>
    </location>
</feature>
<dbReference type="Proteomes" id="UP000784294">
    <property type="component" value="Unassembled WGS sequence"/>
</dbReference>
<name>A0A3S5A951_9PLAT</name>
<evidence type="ECO:0000313" key="3">
    <source>
        <dbReference type="Proteomes" id="UP000784294"/>
    </source>
</evidence>
<dbReference type="EMBL" id="CAAALY010035554">
    <property type="protein sequence ID" value="VEL18077.1"/>
    <property type="molecule type" value="Genomic_DNA"/>
</dbReference>
<reference evidence="2" key="1">
    <citation type="submission" date="2018-11" db="EMBL/GenBank/DDBJ databases">
        <authorList>
            <consortium name="Pathogen Informatics"/>
        </authorList>
    </citation>
    <scope>NUCLEOTIDE SEQUENCE</scope>
</reference>
<feature type="region of interest" description="Disordered" evidence="1">
    <location>
        <begin position="67"/>
        <end position="87"/>
    </location>
</feature>
<feature type="compositionally biased region" description="Low complexity" evidence="1">
    <location>
        <begin position="74"/>
        <end position="87"/>
    </location>
</feature>
<evidence type="ECO:0000313" key="2">
    <source>
        <dbReference type="EMBL" id="VEL18077.1"/>
    </source>
</evidence>
<proteinExistence type="predicted"/>
<protein>
    <submittedName>
        <fullName evidence="2">Uncharacterized protein</fullName>
    </submittedName>
</protein>
<accession>A0A3S5A951</accession>
<dbReference type="AlphaFoldDB" id="A0A3S5A951"/>
<organism evidence="2 3">
    <name type="scientific">Protopolystoma xenopodis</name>
    <dbReference type="NCBI Taxonomy" id="117903"/>
    <lineage>
        <taxon>Eukaryota</taxon>
        <taxon>Metazoa</taxon>
        <taxon>Spiralia</taxon>
        <taxon>Lophotrochozoa</taxon>
        <taxon>Platyhelminthes</taxon>
        <taxon>Monogenea</taxon>
        <taxon>Polyopisthocotylea</taxon>
        <taxon>Polystomatidea</taxon>
        <taxon>Polystomatidae</taxon>
        <taxon>Protopolystoma</taxon>
    </lineage>
</organism>
<sequence length="176" mass="18805">MNTAIASFAFFHNQPDHPAWPSRSSECPPHTPAGPLVAVQLTPASAERLAQLLSASGPLHLVASKELKDGMPPSSDSATAAQLTSSSFSTSLTSFRSLWNPDPLSRDPSISDSWPPAGRIGPLLGAFVRPFLVPTRISMKGTKSSLVAAESAREGARSDDIDRQKKHFFWVSRGNA</sequence>
<keyword evidence="3" id="KW-1185">Reference proteome</keyword>
<gene>
    <name evidence="2" type="ORF">PXEA_LOCUS11517</name>
</gene>
<comment type="caution">
    <text evidence="2">The sequence shown here is derived from an EMBL/GenBank/DDBJ whole genome shotgun (WGS) entry which is preliminary data.</text>
</comment>